<dbReference type="Pfam" id="PF03990">
    <property type="entry name" value="DUF348"/>
    <property type="match status" value="3"/>
</dbReference>
<dbReference type="InterPro" id="IPR023346">
    <property type="entry name" value="Lysozyme-like_dom_sf"/>
</dbReference>
<evidence type="ECO:0000313" key="5">
    <source>
        <dbReference type="Proteomes" id="UP000292118"/>
    </source>
</evidence>
<keyword evidence="5" id="KW-1185">Reference proteome</keyword>
<dbReference type="EMBL" id="CP035493">
    <property type="protein sequence ID" value="QAY69053.1"/>
    <property type="molecule type" value="Genomic_DNA"/>
</dbReference>
<dbReference type="InterPro" id="IPR011098">
    <property type="entry name" value="G5_dom"/>
</dbReference>
<dbReference type="SUPFAM" id="SSF53955">
    <property type="entry name" value="Lysozyme-like"/>
    <property type="match status" value="1"/>
</dbReference>
<dbReference type="InterPro" id="IPR007137">
    <property type="entry name" value="DUF348"/>
</dbReference>
<reference evidence="4 5" key="1">
    <citation type="submission" date="2019-01" db="EMBL/GenBank/DDBJ databases">
        <title>Genome sequencing of strain FW10M-9.</title>
        <authorList>
            <person name="Heo J."/>
            <person name="Kim S.-J."/>
            <person name="Kim J.-S."/>
            <person name="Hong S.-B."/>
            <person name="Kwon S.-W."/>
        </authorList>
    </citation>
    <scope>NUCLEOTIDE SEQUENCE [LARGE SCALE GENOMIC DNA]</scope>
    <source>
        <strain evidence="4 5">FW10M-9</strain>
    </source>
</reference>
<proteinExistence type="predicted"/>
<sequence>MPGDHDVWTPVTLVAPQTSDEVDATTDSTPTPAPRPSRRGRLPLVAGLVAASLAVSGGAYAVSDAHKTITLDVDGQTTQVSTFAGSVQNLLDAQGVRLSAHDLVSPAADASLTDGADVVVRFAREVTVQAGGQETTTWVTALDAHEALSALAARGGDVALVASRSGDRASLGLRLDADGPVAVVADGATQVVDAGTGAVDDVLRSAGITLGASDTVRVLSLASAGVDPAAAPGTDVAVVVQRVAEQDVTTTFPLAFETQDQDDAGLYKGESKVLQEGADGVRTVVEHVTTVDGQETSRTVVSDEVTTAPVAKIVARGTKDRPVAPKAPSTSAASGSTSTGGTTGPVMSGSPRAIGQELAAARGWTGSQWQCLDSLFQKESGWNPSAQNKSSGAYGIPQALPGSKMGSVASDWRTNPATQITWGLNYIAGRYGTPCGAWSHSQSSGWY</sequence>
<evidence type="ECO:0000256" key="2">
    <source>
        <dbReference type="SAM" id="MobiDB-lite"/>
    </source>
</evidence>
<dbReference type="InterPro" id="IPR008258">
    <property type="entry name" value="Transglycosylase_SLT_dom_1"/>
</dbReference>
<feature type="domain" description="G5" evidence="3">
    <location>
        <begin position="240"/>
        <end position="320"/>
    </location>
</feature>
<protein>
    <submittedName>
        <fullName evidence="4">DUF348 domain-containing protein</fullName>
    </submittedName>
</protein>
<feature type="region of interest" description="Disordered" evidence="2">
    <location>
        <begin position="316"/>
        <end position="351"/>
    </location>
</feature>
<feature type="region of interest" description="Disordered" evidence="2">
    <location>
        <begin position="1"/>
        <end position="40"/>
    </location>
</feature>
<accession>A0A4P6F2U3</accession>
<dbReference type="SMART" id="SM01208">
    <property type="entry name" value="G5"/>
    <property type="match status" value="1"/>
</dbReference>
<dbReference type="OrthoDB" id="9766277at2"/>
<dbReference type="Pfam" id="PF07501">
    <property type="entry name" value="G5"/>
    <property type="match status" value="1"/>
</dbReference>
<dbReference type="Gene3D" id="1.10.530.10">
    <property type="match status" value="1"/>
</dbReference>
<dbReference type="Pfam" id="PF01464">
    <property type="entry name" value="SLT"/>
    <property type="match status" value="1"/>
</dbReference>
<gene>
    <name evidence="4" type="ORF">ET471_02500</name>
</gene>
<dbReference type="PROSITE" id="PS51109">
    <property type="entry name" value="G5"/>
    <property type="match status" value="1"/>
</dbReference>
<dbReference type="Gene3D" id="2.20.230.10">
    <property type="entry name" value="Resuscitation-promoting factor rpfb"/>
    <property type="match status" value="1"/>
</dbReference>
<name>A0A4P6F2U3_9MICO</name>
<dbReference type="KEGG" id="xya:ET471_02500"/>
<evidence type="ECO:0000313" key="4">
    <source>
        <dbReference type="EMBL" id="QAY69053.1"/>
    </source>
</evidence>
<dbReference type="AlphaFoldDB" id="A0A4P6F2U3"/>
<evidence type="ECO:0000256" key="1">
    <source>
        <dbReference type="ARBA" id="ARBA00022729"/>
    </source>
</evidence>
<evidence type="ECO:0000259" key="3">
    <source>
        <dbReference type="PROSITE" id="PS51109"/>
    </source>
</evidence>
<organism evidence="4 5">
    <name type="scientific">Xylanimonas protaetiae</name>
    <dbReference type="NCBI Taxonomy" id="2509457"/>
    <lineage>
        <taxon>Bacteria</taxon>
        <taxon>Bacillati</taxon>
        <taxon>Actinomycetota</taxon>
        <taxon>Actinomycetes</taxon>
        <taxon>Micrococcales</taxon>
        <taxon>Promicromonosporaceae</taxon>
        <taxon>Xylanimonas</taxon>
    </lineage>
</organism>
<dbReference type="Proteomes" id="UP000292118">
    <property type="component" value="Chromosome"/>
</dbReference>
<keyword evidence="1" id="KW-0732">Signal</keyword>
<feature type="compositionally biased region" description="Low complexity" evidence="2">
    <location>
        <begin position="324"/>
        <end position="351"/>
    </location>
</feature>